<dbReference type="Proteomes" id="UP001141806">
    <property type="component" value="Unassembled WGS sequence"/>
</dbReference>
<dbReference type="AlphaFoldDB" id="A0A9Q0GUV3"/>
<feature type="region of interest" description="Disordered" evidence="1">
    <location>
        <begin position="463"/>
        <end position="485"/>
    </location>
</feature>
<feature type="region of interest" description="Disordered" evidence="1">
    <location>
        <begin position="66"/>
        <end position="86"/>
    </location>
</feature>
<organism evidence="2 3">
    <name type="scientific">Protea cynaroides</name>
    <dbReference type="NCBI Taxonomy" id="273540"/>
    <lineage>
        <taxon>Eukaryota</taxon>
        <taxon>Viridiplantae</taxon>
        <taxon>Streptophyta</taxon>
        <taxon>Embryophyta</taxon>
        <taxon>Tracheophyta</taxon>
        <taxon>Spermatophyta</taxon>
        <taxon>Magnoliopsida</taxon>
        <taxon>Proteales</taxon>
        <taxon>Proteaceae</taxon>
        <taxon>Protea</taxon>
    </lineage>
</organism>
<sequence>MMEGGKDEEKIMGPLFPRLHVNDTEKGGPRAPPRNKMALYEQFSIPSQRLNSGLASTLRLPPHNAGTLVPSTSSSQGGGHERSVFSPLYIPPPTPAHLAEKLPSCSSNGVLHASMAALERKTKKNANYQTSNATGYVPSTLEDDLRVPSFVHPGGALCPNKDLPIMDGELLAHLGPINQGHSTVTPGTSTLKSAAASSKLFMQPQNVCNKHSKYSNTTDITSRQQVRNHIEENLEGSLTTREFTEMPAAHQLTREKVAETLKHASGYGSLEHQSSQPDDFGRVCDTGGRVQQEYRGGLLQNNTVCGHEISVVAIGLEKGISSSVRREPCSIISPGNSCKSPDQAEFESEYHEDNAHESLQVRDVGKNDDDSENSMVESISGLDISPDDVVGAIGQKRFWKARREIVKQQRVFAVQVFELHRLIKVQRLIAGSPHLLLENNHYLAKPSLKVSPTKKLPCEFALKSPQSNAKQKDDSQKANQSTECAAENAVGKPTLPYLSNGINDGLVSQHSSCGLYSGNSPAAPVATDNKMGPWYFHPPSGNQWLVPILSPSEGLLYKPYTGPCPPPAGFMAPVYGGCGPLSLPPMAGNFNSVYGVPATHQQGIGVFPGTSPVGQTYFTPYGMPVMSPVTSASAVEQASLLAGSRQHGQAERLSTGEVNFNLHQESSCNISNQNSEAVASGVWKFKASKDSELPGSTSSSPCERAQGAVHGQEAKGRDPLPLFPMAPAMQPLDRNPQAHSSDQQTQVIRVVPHNPRSATESAARIFRYIQKERQQYDSV</sequence>
<feature type="compositionally biased region" description="Basic and acidic residues" evidence="1">
    <location>
        <begin position="348"/>
        <end position="368"/>
    </location>
</feature>
<evidence type="ECO:0000256" key="1">
    <source>
        <dbReference type="SAM" id="MobiDB-lite"/>
    </source>
</evidence>
<reference evidence="2" key="1">
    <citation type="journal article" date="2023" name="Plant J.">
        <title>The genome of the king protea, Protea cynaroides.</title>
        <authorList>
            <person name="Chang J."/>
            <person name="Duong T.A."/>
            <person name="Schoeman C."/>
            <person name="Ma X."/>
            <person name="Roodt D."/>
            <person name="Barker N."/>
            <person name="Li Z."/>
            <person name="Van de Peer Y."/>
            <person name="Mizrachi E."/>
        </authorList>
    </citation>
    <scope>NUCLEOTIDE SEQUENCE</scope>
    <source>
        <tissue evidence="2">Young leaves</tissue>
    </source>
</reference>
<keyword evidence="3" id="KW-1185">Reference proteome</keyword>
<feature type="region of interest" description="Disordered" evidence="1">
    <location>
        <begin position="689"/>
        <end position="717"/>
    </location>
</feature>
<accession>A0A9Q0GUV3</accession>
<dbReference type="PANTHER" id="PTHR34281">
    <property type="entry name" value="PROTEIN EARLY FLOWERING 3"/>
    <property type="match status" value="1"/>
</dbReference>
<protein>
    <submittedName>
        <fullName evidence="2">Uncharacterized protein</fullName>
    </submittedName>
</protein>
<dbReference type="EMBL" id="JAMYWD010000012">
    <property type="protein sequence ID" value="KAJ4952392.1"/>
    <property type="molecule type" value="Genomic_DNA"/>
</dbReference>
<dbReference type="PANTHER" id="PTHR34281:SF2">
    <property type="entry name" value="PROTEIN EARLY FLOWERING 3"/>
    <property type="match status" value="1"/>
</dbReference>
<dbReference type="OrthoDB" id="1939092at2759"/>
<dbReference type="GO" id="GO:2000028">
    <property type="term" value="P:regulation of photoperiodism, flowering"/>
    <property type="evidence" value="ECO:0007669"/>
    <property type="project" value="InterPro"/>
</dbReference>
<comment type="caution">
    <text evidence="2">The sequence shown here is derived from an EMBL/GenBank/DDBJ whole genome shotgun (WGS) entry which is preliminary data.</text>
</comment>
<name>A0A9Q0GUV3_9MAGN</name>
<dbReference type="InterPro" id="IPR039319">
    <property type="entry name" value="ELF3-like"/>
</dbReference>
<evidence type="ECO:0000313" key="2">
    <source>
        <dbReference type="EMBL" id="KAJ4952392.1"/>
    </source>
</evidence>
<evidence type="ECO:0000313" key="3">
    <source>
        <dbReference type="Proteomes" id="UP001141806"/>
    </source>
</evidence>
<gene>
    <name evidence="2" type="ORF">NE237_029224</name>
</gene>
<feature type="region of interest" description="Disordered" evidence="1">
    <location>
        <begin position="331"/>
        <end position="374"/>
    </location>
</feature>
<proteinExistence type="predicted"/>